<accession>A0A1Y1HS91</accession>
<keyword evidence="4" id="KW-1185">Reference proteome</keyword>
<name>A0A1Y1HS91_KLENI</name>
<dbReference type="Proteomes" id="UP000054558">
    <property type="component" value="Unassembled WGS sequence"/>
</dbReference>
<dbReference type="InterPro" id="IPR023631">
    <property type="entry name" value="Amidase_dom"/>
</dbReference>
<proteinExistence type="predicted"/>
<dbReference type="Gene3D" id="3.90.1300.10">
    <property type="entry name" value="Amidase signature (AS) domain"/>
    <property type="match status" value="1"/>
</dbReference>
<gene>
    <name evidence="3" type="ORF">KFL_000820010</name>
</gene>
<evidence type="ECO:0000313" key="4">
    <source>
        <dbReference type="Proteomes" id="UP000054558"/>
    </source>
</evidence>
<evidence type="ECO:0000313" key="3">
    <source>
        <dbReference type="EMBL" id="GAQ81495.1"/>
    </source>
</evidence>
<dbReference type="OMA" id="HANDSWA"/>
<dbReference type="EMBL" id="DF237031">
    <property type="protein sequence ID" value="GAQ81495.1"/>
    <property type="molecule type" value="Genomic_DNA"/>
</dbReference>
<dbReference type="PANTHER" id="PTHR42678:SF34">
    <property type="entry name" value="OS04G0183300 PROTEIN"/>
    <property type="match status" value="1"/>
</dbReference>
<reference evidence="3 4" key="1">
    <citation type="journal article" date="2014" name="Nat. Commun.">
        <title>Klebsormidium flaccidum genome reveals primary factors for plant terrestrial adaptation.</title>
        <authorList>
            <person name="Hori K."/>
            <person name="Maruyama F."/>
            <person name="Fujisawa T."/>
            <person name="Togashi T."/>
            <person name="Yamamoto N."/>
            <person name="Seo M."/>
            <person name="Sato S."/>
            <person name="Yamada T."/>
            <person name="Mori H."/>
            <person name="Tajima N."/>
            <person name="Moriyama T."/>
            <person name="Ikeuchi M."/>
            <person name="Watanabe M."/>
            <person name="Wada H."/>
            <person name="Kobayashi K."/>
            <person name="Saito M."/>
            <person name="Masuda T."/>
            <person name="Sasaki-Sekimoto Y."/>
            <person name="Mashiguchi K."/>
            <person name="Awai K."/>
            <person name="Shimojima M."/>
            <person name="Masuda S."/>
            <person name="Iwai M."/>
            <person name="Nobusawa T."/>
            <person name="Narise T."/>
            <person name="Kondo S."/>
            <person name="Saito H."/>
            <person name="Sato R."/>
            <person name="Murakawa M."/>
            <person name="Ihara Y."/>
            <person name="Oshima-Yamada Y."/>
            <person name="Ohtaka K."/>
            <person name="Satoh M."/>
            <person name="Sonobe K."/>
            <person name="Ishii M."/>
            <person name="Ohtani R."/>
            <person name="Kanamori-Sato M."/>
            <person name="Honoki R."/>
            <person name="Miyazaki D."/>
            <person name="Mochizuki H."/>
            <person name="Umetsu J."/>
            <person name="Higashi K."/>
            <person name="Shibata D."/>
            <person name="Kamiya Y."/>
            <person name="Sato N."/>
            <person name="Nakamura Y."/>
            <person name="Tabata S."/>
            <person name="Ida S."/>
            <person name="Kurokawa K."/>
            <person name="Ohta H."/>
        </authorList>
    </citation>
    <scope>NUCLEOTIDE SEQUENCE [LARGE SCALE GENOMIC DNA]</scope>
    <source>
        <strain evidence="3 4">NIES-2285</strain>
    </source>
</reference>
<dbReference type="Pfam" id="PF01425">
    <property type="entry name" value="Amidase"/>
    <property type="match status" value="2"/>
</dbReference>
<organism evidence="3 4">
    <name type="scientific">Klebsormidium nitens</name>
    <name type="common">Green alga</name>
    <name type="synonym">Ulothrix nitens</name>
    <dbReference type="NCBI Taxonomy" id="105231"/>
    <lineage>
        <taxon>Eukaryota</taxon>
        <taxon>Viridiplantae</taxon>
        <taxon>Streptophyta</taxon>
        <taxon>Klebsormidiophyceae</taxon>
        <taxon>Klebsormidiales</taxon>
        <taxon>Klebsormidiaceae</taxon>
        <taxon>Klebsormidium</taxon>
    </lineage>
</organism>
<evidence type="ECO:0000259" key="2">
    <source>
        <dbReference type="Pfam" id="PF01425"/>
    </source>
</evidence>
<sequence>IPRPRPRPDHRKPPGGSSPMGSPPTKTPLLPACSYRRDQFQCHRNSAGRRLLHRSSGYPSTCTTADGSAQYCCPTGTGCFSSSSFTCYSASGTGTYPTTPTNFDSDCSQVVELTIDEAQALFESGQLTSHSLVSCYLQRIADYDNIGTFKGLTAYATNAVLELNPTALADADAKDIERAACAPNCNLNKLHGIPVALKDNVCADGMECTAGSWNLFGSHHAEAYLATGIKAAGGIILCKLGLSEWANYRGSSVSGWSGRGGQVYDPYVRYQISGQITIDNPYPDIPSALPVNTTYFNHSNPTIVSGSSSGSGVAAATSLAMVTIGSETSGSILGPSGSNGLAGIKPTVGLVSRAGVVPLSESQDTAGPMCRTLTDAVYLLDTITGVDPNDAYTNGQVAPVGGFTQFLKTTGLQGKKIAFTPLNPNTTNPVLLAAFNSIPDILRAQGATVDVLPFPFTIPGTSGLSTSSILPTDFKVDINNFLSELTWKAGFTVQKTLADMIQFNKDNYLLEFQGGTCCRGQPAYGNFFQQTWENAQNTTGFDSAAYMSSKQNASAIAAAITTFLNSNGYDAITSNGGLIGTFATAQFPSISIPGLKTSLGAPSGFIFHGSAYTEAKLIEMAYAYEQAKPFPRPLPTFCNGASC</sequence>
<protein>
    <recommendedName>
        <fullName evidence="2">Amidase domain-containing protein</fullName>
    </recommendedName>
</protein>
<dbReference type="STRING" id="105231.A0A1Y1HS91"/>
<evidence type="ECO:0000256" key="1">
    <source>
        <dbReference type="SAM" id="MobiDB-lite"/>
    </source>
</evidence>
<feature type="non-terminal residue" evidence="3">
    <location>
        <position position="1"/>
    </location>
</feature>
<dbReference type="AlphaFoldDB" id="A0A1Y1HS91"/>
<dbReference type="PANTHER" id="PTHR42678">
    <property type="entry name" value="AMIDASE"/>
    <property type="match status" value="1"/>
</dbReference>
<feature type="region of interest" description="Disordered" evidence="1">
    <location>
        <begin position="1"/>
        <end position="30"/>
    </location>
</feature>
<feature type="compositionally biased region" description="Basic residues" evidence="1">
    <location>
        <begin position="1"/>
        <end position="10"/>
    </location>
</feature>
<dbReference type="OrthoDB" id="566138at2759"/>
<dbReference type="InterPro" id="IPR036928">
    <property type="entry name" value="AS_sf"/>
</dbReference>
<feature type="domain" description="Amidase" evidence="2">
    <location>
        <begin position="302"/>
        <end position="491"/>
    </location>
</feature>
<feature type="domain" description="Amidase" evidence="2">
    <location>
        <begin position="156"/>
        <end position="274"/>
    </location>
</feature>
<dbReference type="SUPFAM" id="SSF75304">
    <property type="entry name" value="Amidase signature (AS) enzymes"/>
    <property type="match status" value="1"/>
</dbReference>